<name>A0ABY7F5F6_MYAAR</name>
<gene>
    <name evidence="2" type="ORF">MAR_032007</name>
</gene>
<sequence>MDVKMIAGLLFLAGCLLCQVCCLEEPTCSSRCEFEARISRQLAEIQHNLSSIRQDRGTACRDGWIPFHGSCYLFDDSDFDDFLGAEWWIGIQDSELEAVWKFYGDDSVATFTEDFL</sequence>
<organism evidence="2 3">
    <name type="scientific">Mya arenaria</name>
    <name type="common">Soft-shell clam</name>
    <dbReference type="NCBI Taxonomy" id="6604"/>
    <lineage>
        <taxon>Eukaryota</taxon>
        <taxon>Metazoa</taxon>
        <taxon>Spiralia</taxon>
        <taxon>Lophotrochozoa</taxon>
        <taxon>Mollusca</taxon>
        <taxon>Bivalvia</taxon>
        <taxon>Autobranchia</taxon>
        <taxon>Heteroconchia</taxon>
        <taxon>Euheterodonta</taxon>
        <taxon>Imparidentia</taxon>
        <taxon>Neoheterodontei</taxon>
        <taxon>Myida</taxon>
        <taxon>Myoidea</taxon>
        <taxon>Myidae</taxon>
        <taxon>Mya</taxon>
    </lineage>
</organism>
<dbReference type="EMBL" id="CP111021">
    <property type="protein sequence ID" value="WAR17413.1"/>
    <property type="molecule type" value="Genomic_DNA"/>
</dbReference>
<evidence type="ECO:0000256" key="1">
    <source>
        <dbReference type="SAM" id="SignalP"/>
    </source>
</evidence>
<evidence type="ECO:0000313" key="3">
    <source>
        <dbReference type="Proteomes" id="UP001164746"/>
    </source>
</evidence>
<keyword evidence="3" id="KW-1185">Reference proteome</keyword>
<dbReference type="Proteomes" id="UP001164746">
    <property type="component" value="Chromosome 10"/>
</dbReference>
<evidence type="ECO:0000313" key="2">
    <source>
        <dbReference type="EMBL" id="WAR17413.1"/>
    </source>
</evidence>
<dbReference type="InterPro" id="IPR016187">
    <property type="entry name" value="CTDL_fold"/>
</dbReference>
<reference evidence="2" key="1">
    <citation type="submission" date="2022-11" db="EMBL/GenBank/DDBJ databases">
        <title>Centuries of genome instability and evolution in soft-shell clam transmissible cancer (bioRxiv).</title>
        <authorList>
            <person name="Hart S.F.M."/>
            <person name="Yonemitsu M.A."/>
            <person name="Giersch R.M."/>
            <person name="Beal B.F."/>
            <person name="Arriagada G."/>
            <person name="Davis B.W."/>
            <person name="Ostrander E.A."/>
            <person name="Goff S.P."/>
            <person name="Metzger M.J."/>
        </authorList>
    </citation>
    <scope>NUCLEOTIDE SEQUENCE</scope>
    <source>
        <strain evidence="2">MELC-2E11</strain>
        <tissue evidence="2">Siphon/mantle</tissue>
    </source>
</reference>
<dbReference type="SUPFAM" id="SSF56436">
    <property type="entry name" value="C-type lectin-like"/>
    <property type="match status" value="1"/>
</dbReference>
<dbReference type="PROSITE" id="PS51257">
    <property type="entry name" value="PROKAR_LIPOPROTEIN"/>
    <property type="match status" value="1"/>
</dbReference>
<keyword evidence="1" id="KW-0732">Signal</keyword>
<proteinExistence type="predicted"/>
<feature type="chain" id="PRO_5045268566" evidence="1">
    <location>
        <begin position="23"/>
        <end position="116"/>
    </location>
</feature>
<protein>
    <submittedName>
        <fullName evidence="2">Uncharacterized protein</fullName>
    </submittedName>
</protein>
<feature type="signal peptide" evidence="1">
    <location>
        <begin position="1"/>
        <end position="22"/>
    </location>
</feature>
<accession>A0ABY7F5F6</accession>